<dbReference type="Proteomes" id="UP001194746">
    <property type="component" value="Unassembled WGS sequence"/>
</dbReference>
<sequence length="57" mass="6510">MRKRELRALKWPPESEEGIHAAVNVIRRWFSGRSARSSLGLESHEAYLATTETLMSP</sequence>
<gene>
    <name evidence="1" type="ORF">FE257_002385</name>
</gene>
<dbReference type="EMBL" id="VCAU01000138">
    <property type="protein sequence ID" value="KAF9883997.1"/>
    <property type="molecule type" value="Genomic_DNA"/>
</dbReference>
<protein>
    <submittedName>
        <fullName evidence="1">Uncharacterized protein</fullName>
    </submittedName>
</protein>
<comment type="caution">
    <text evidence="1">The sequence shown here is derived from an EMBL/GenBank/DDBJ whole genome shotgun (WGS) entry which is preliminary data.</text>
</comment>
<reference evidence="1" key="2">
    <citation type="submission" date="2020-02" db="EMBL/GenBank/DDBJ databases">
        <authorList>
            <person name="Gilchrist C.L.M."/>
            <person name="Chooi Y.-H."/>
        </authorList>
    </citation>
    <scope>NUCLEOTIDE SEQUENCE</scope>
    <source>
        <strain evidence="1">MST-FP2251</strain>
    </source>
</reference>
<evidence type="ECO:0000313" key="1">
    <source>
        <dbReference type="EMBL" id="KAF9883997.1"/>
    </source>
</evidence>
<evidence type="ECO:0000313" key="2">
    <source>
        <dbReference type="Proteomes" id="UP001194746"/>
    </source>
</evidence>
<accession>A0AAD4CDZ9</accession>
<reference evidence="1" key="1">
    <citation type="journal article" date="2019" name="Beilstein J. Org. Chem.">
        <title>Nanangenines: drimane sesquiterpenoids as the dominant metabolite cohort of a novel Australian fungus, Aspergillus nanangensis.</title>
        <authorList>
            <person name="Lacey H.J."/>
            <person name="Gilchrist C.L.M."/>
            <person name="Crombie A."/>
            <person name="Kalaitzis J.A."/>
            <person name="Vuong D."/>
            <person name="Rutledge P.J."/>
            <person name="Turner P."/>
            <person name="Pitt J.I."/>
            <person name="Lacey E."/>
            <person name="Chooi Y.H."/>
            <person name="Piggott A.M."/>
        </authorList>
    </citation>
    <scope>NUCLEOTIDE SEQUENCE</scope>
    <source>
        <strain evidence="1">MST-FP2251</strain>
    </source>
</reference>
<dbReference type="AlphaFoldDB" id="A0AAD4CDZ9"/>
<name>A0AAD4CDZ9_ASPNN</name>
<keyword evidence="2" id="KW-1185">Reference proteome</keyword>
<organism evidence="1 2">
    <name type="scientific">Aspergillus nanangensis</name>
    <dbReference type="NCBI Taxonomy" id="2582783"/>
    <lineage>
        <taxon>Eukaryota</taxon>
        <taxon>Fungi</taxon>
        <taxon>Dikarya</taxon>
        <taxon>Ascomycota</taxon>
        <taxon>Pezizomycotina</taxon>
        <taxon>Eurotiomycetes</taxon>
        <taxon>Eurotiomycetidae</taxon>
        <taxon>Eurotiales</taxon>
        <taxon>Aspergillaceae</taxon>
        <taxon>Aspergillus</taxon>
        <taxon>Aspergillus subgen. Circumdati</taxon>
    </lineage>
</organism>
<proteinExistence type="predicted"/>